<keyword evidence="2" id="KW-1185">Reference proteome</keyword>
<evidence type="ECO:0000313" key="2">
    <source>
        <dbReference type="Proteomes" id="UP001516400"/>
    </source>
</evidence>
<sequence length="215" mass="24127">MPSANCNSYGLASTILGGNLHQSIDKPTRFRSENRPSVLDLILVNDPDSLSAVECLPPPLKLSDHDLDSDRIHVPDKQYSASDDLTVRAIVDFLSPGRSQHIVATSRLGDAEKRSSRLLLVTFSNPIITRELLKNRKMLSTTANFRTFSISDDVSPQQAYILKKTRKELQLRQFNGETNLTIRYLKGIPIVVKTNDDSSKNLYRKSRNGQFITLT</sequence>
<dbReference type="EMBL" id="JABFTP020000062">
    <property type="protein sequence ID" value="KAL3273075.1"/>
    <property type="molecule type" value="Genomic_DNA"/>
</dbReference>
<gene>
    <name evidence="1" type="ORF">HHI36_014530</name>
</gene>
<organism evidence="1 2">
    <name type="scientific">Cryptolaemus montrouzieri</name>
    <dbReference type="NCBI Taxonomy" id="559131"/>
    <lineage>
        <taxon>Eukaryota</taxon>
        <taxon>Metazoa</taxon>
        <taxon>Ecdysozoa</taxon>
        <taxon>Arthropoda</taxon>
        <taxon>Hexapoda</taxon>
        <taxon>Insecta</taxon>
        <taxon>Pterygota</taxon>
        <taxon>Neoptera</taxon>
        <taxon>Endopterygota</taxon>
        <taxon>Coleoptera</taxon>
        <taxon>Polyphaga</taxon>
        <taxon>Cucujiformia</taxon>
        <taxon>Coccinelloidea</taxon>
        <taxon>Coccinellidae</taxon>
        <taxon>Scymninae</taxon>
        <taxon>Scymnini</taxon>
        <taxon>Cryptolaemus</taxon>
    </lineage>
</organism>
<dbReference type="AlphaFoldDB" id="A0ABD2N2V1"/>
<comment type="caution">
    <text evidence="1">The sequence shown here is derived from an EMBL/GenBank/DDBJ whole genome shotgun (WGS) entry which is preliminary data.</text>
</comment>
<evidence type="ECO:0000313" key="1">
    <source>
        <dbReference type="EMBL" id="KAL3273075.1"/>
    </source>
</evidence>
<name>A0ABD2N2V1_9CUCU</name>
<accession>A0ABD2N2V1</accession>
<proteinExistence type="predicted"/>
<dbReference type="Proteomes" id="UP001516400">
    <property type="component" value="Unassembled WGS sequence"/>
</dbReference>
<protein>
    <submittedName>
        <fullName evidence="1">Uncharacterized protein</fullName>
    </submittedName>
</protein>
<reference evidence="1 2" key="1">
    <citation type="journal article" date="2021" name="BMC Biol.">
        <title>Horizontally acquired antibacterial genes associated with adaptive radiation of ladybird beetles.</title>
        <authorList>
            <person name="Li H.S."/>
            <person name="Tang X.F."/>
            <person name="Huang Y.H."/>
            <person name="Xu Z.Y."/>
            <person name="Chen M.L."/>
            <person name="Du X.Y."/>
            <person name="Qiu B.Y."/>
            <person name="Chen P.T."/>
            <person name="Zhang W."/>
            <person name="Slipinski A."/>
            <person name="Escalona H.E."/>
            <person name="Waterhouse R.M."/>
            <person name="Zwick A."/>
            <person name="Pang H."/>
        </authorList>
    </citation>
    <scope>NUCLEOTIDE SEQUENCE [LARGE SCALE GENOMIC DNA]</scope>
    <source>
        <strain evidence="1">SYSU2018</strain>
    </source>
</reference>